<sequence>MAEDTKSVETKDSVVLAELGYKQEFKRAFTPWESFGIAFSIIGLLPSMASTLSFSLSNGGPVSMVWGWAVVAFFVMFIALALGELASAAPTSGGLYFWTYKYSSPRWRKLTSWLVGYCNTMGNIAGVASIIWGCAVQLMAAVSIGSGMTFVPTNGQLFGTYAALLVLNGLIASTATRVLARLQGFYAILNLLLCLVIIIAVPSATPNEFHNTASYALGEFANLTSWPNGFAFILGFLTPLWTIGGFDGPIHISEEVSNARTAVPWAIVTAIGIAGVLGWVLNVVLAFYMGTDPESILSSPIGQPMAAIFFNCFGTKATLAIWSFVVIAQFMMGTSALVSTSRQTFAFARDGGLPFSRALYRMNAYTRTPVTCVWASVLVAFVLGLLAFAGPTAINAIFSLPVIGLYLAFMIPIIARFVGGRPWAAGPFNLGAWGLPVGIVAVVWQAFNIVVVSFPSEPSVTSDTMNYTAAVSGGWIILCLVYFFFPRYGGMYWFEGPRANVERMEASSESASVDEKGSVGVSH</sequence>
<comment type="caution">
    <text evidence="7">The sequence shown here is derived from an EMBL/GenBank/DDBJ whole genome shotgun (WGS) entry which is preliminary data.</text>
</comment>
<dbReference type="PANTHER" id="PTHR45649:SF6">
    <property type="entry name" value="GABA-SPECIFIC PERMEASE"/>
    <property type="match status" value="1"/>
</dbReference>
<feature type="transmembrane region" description="Helical" evidence="6">
    <location>
        <begin position="110"/>
        <end position="138"/>
    </location>
</feature>
<evidence type="ECO:0000256" key="5">
    <source>
        <dbReference type="ARBA" id="ARBA00023136"/>
    </source>
</evidence>
<feature type="transmembrane region" description="Helical" evidence="6">
    <location>
        <begin position="265"/>
        <end position="288"/>
    </location>
</feature>
<dbReference type="PIRSF" id="PIRSF006060">
    <property type="entry name" value="AA_transporter"/>
    <property type="match status" value="1"/>
</dbReference>
<keyword evidence="4 6" id="KW-1133">Transmembrane helix</keyword>
<dbReference type="Gene3D" id="1.20.1740.10">
    <property type="entry name" value="Amino acid/polyamine transporter I"/>
    <property type="match status" value="1"/>
</dbReference>
<dbReference type="AlphaFoldDB" id="A0A9P3G452"/>
<feature type="transmembrane region" description="Helical" evidence="6">
    <location>
        <begin position="308"/>
        <end position="332"/>
    </location>
</feature>
<protein>
    <submittedName>
        <fullName evidence="7">APC amino acid permease</fullName>
    </submittedName>
</protein>
<feature type="transmembrane region" description="Helical" evidence="6">
    <location>
        <begin position="35"/>
        <end position="56"/>
    </location>
</feature>
<comment type="subcellular location">
    <subcellularLocation>
        <location evidence="1">Membrane</location>
        <topology evidence="1">Multi-pass membrane protein</topology>
    </subcellularLocation>
</comment>
<dbReference type="InterPro" id="IPR002293">
    <property type="entry name" value="AA/rel_permease1"/>
</dbReference>
<keyword evidence="2" id="KW-0813">Transport</keyword>
<feature type="transmembrane region" description="Helical" evidence="6">
    <location>
        <begin position="187"/>
        <end position="205"/>
    </location>
</feature>
<feature type="transmembrane region" description="Helical" evidence="6">
    <location>
        <begin position="467"/>
        <end position="485"/>
    </location>
</feature>
<dbReference type="GO" id="GO:0022857">
    <property type="term" value="F:transmembrane transporter activity"/>
    <property type="evidence" value="ECO:0007669"/>
    <property type="project" value="InterPro"/>
</dbReference>
<evidence type="ECO:0000256" key="4">
    <source>
        <dbReference type="ARBA" id="ARBA00022989"/>
    </source>
</evidence>
<dbReference type="OrthoDB" id="4476201at2759"/>
<dbReference type="EMBL" id="BPQB01000006">
    <property type="protein sequence ID" value="GJE87259.1"/>
    <property type="molecule type" value="Genomic_DNA"/>
</dbReference>
<keyword evidence="5 6" id="KW-0472">Membrane</keyword>
<evidence type="ECO:0000313" key="7">
    <source>
        <dbReference type="EMBL" id="GJE87259.1"/>
    </source>
</evidence>
<dbReference type="GO" id="GO:0016020">
    <property type="term" value="C:membrane"/>
    <property type="evidence" value="ECO:0007669"/>
    <property type="project" value="UniProtKB-SubCell"/>
</dbReference>
<organism evidence="7 8">
    <name type="scientific">Phanerochaete sordida</name>
    <dbReference type="NCBI Taxonomy" id="48140"/>
    <lineage>
        <taxon>Eukaryota</taxon>
        <taxon>Fungi</taxon>
        <taxon>Dikarya</taxon>
        <taxon>Basidiomycota</taxon>
        <taxon>Agaricomycotina</taxon>
        <taxon>Agaricomycetes</taxon>
        <taxon>Polyporales</taxon>
        <taxon>Phanerochaetaceae</taxon>
        <taxon>Phanerochaete</taxon>
    </lineage>
</organism>
<evidence type="ECO:0000313" key="8">
    <source>
        <dbReference type="Proteomes" id="UP000703269"/>
    </source>
</evidence>
<evidence type="ECO:0000256" key="6">
    <source>
        <dbReference type="SAM" id="Phobius"/>
    </source>
</evidence>
<evidence type="ECO:0000256" key="3">
    <source>
        <dbReference type="ARBA" id="ARBA00022692"/>
    </source>
</evidence>
<keyword evidence="8" id="KW-1185">Reference proteome</keyword>
<name>A0A9P3G452_9APHY</name>
<feature type="transmembrane region" description="Helical" evidence="6">
    <location>
        <begin position="225"/>
        <end position="244"/>
    </location>
</feature>
<proteinExistence type="predicted"/>
<reference evidence="7 8" key="1">
    <citation type="submission" date="2021-08" db="EMBL/GenBank/DDBJ databases">
        <title>Draft Genome Sequence of Phanerochaete sordida strain YK-624.</title>
        <authorList>
            <person name="Mori T."/>
            <person name="Dohra H."/>
            <person name="Suzuki T."/>
            <person name="Kawagishi H."/>
            <person name="Hirai H."/>
        </authorList>
    </citation>
    <scope>NUCLEOTIDE SEQUENCE [LARGE SCALE GENOMIC DNA]</scope>
    <source>
        <strain evidence="7 8">YK-624</strain>
    </source>
</reference>
<dbReference type="Pfam" id="PF13520">
    <property type="entry name" value="AA_permease_2"/>
    <property type="match status" value="1"/>
</dbReference>
<evidence type="ECO:0000256" key="2">
    <source>
        <dbReference type="ARBA" id="ARBA00022448"/>
    </source>
</evidence>
<dbReference type="Proteomes" id="UP000703269">
    <property type="component" value="Unassembled WGS sequence"/>
</dbReference>
<dbReference type="InterPro" id="IPR004840">
    <property type="entry name" value="Amino_acid_permease_CS"/>
</dbReference>
<keyword evidence="3 6" id="KW-0812">Transmembrane</keyword>
<feature type="transmembrane region" description="Helical" evidence="6">
    <location>
        <begin position="370"/>
        <end position="390"/>
    </location>
</feature>
<dbReference type="PANTHER" id="PTHR45649">
    <property type="entry name" value="AMINO-ACID PERMEASE BAT1"/>
    <property type="match status" value="1"/>
</dbReference>
<evidence type="ECO:0000256" key="1">
    <source>
        <dbReference type="ARBA" id="ARBA00004141"/>
    </source>
</evidence>
<feature type="transmembrane region" description="Helical" evidence="6">
    <location>
        <begin position="68"/>
        <end position="98"/>
    </location>
</feature>
<accession>A0A9P3G452</accession>
<gene>
    <name evidence="7" type="ORF">PsYK624_033420</name>
</gene>
<feature type="transmembrane region" description="Helical" evidence="6">
    <location>
        <begin position="396"/>
        <end position="418"/>
    </location>
</feature>
<dbReference type="GO" id="GO:0006865">
    <property type="term" value="P:amino acid transport"/>
    <property type="evidence" value="ECO:0007669"/>
    <property type="project" value="InterPro"/>
</dbReference>
<feature type="transmembrane region" description="Helical" evidence="6">
    <location>
        <begin position="158"/>
        <end position="180"/>
    </location>
</feature>
<feature type="transmembrane region" description="Helical" evidence="6">
    <location>
        <begin position="430"/>
        <end position="447"/>
    </location>
</feature>
<dbReference type="PROSITE" id="PS00218">
    <property type="entry name" value="AMINO_ACID_PERMEASE_1"/>
    <property type="match status" value="1"/>
</dbReference>